<keyword evidence="6" id="KW-1185">Reference proteome</keyword>
<dbReference type="OMA" id="IGTMNKF"/>
<dbReference type="InParanoid" id="A0A7M7RCK3"/>
<reference evidence="6" key="1">
    <citation type="submission" date="2015-02" db="EMBL/GenBank/DDBJ databases">
        <title>Genome sequencing for Strongylocentrotus purpuratus.</title>
        <authorList>
            <person name="Murali S."/>
            <person name="Liu Y."/>
            <person name="Vee V."/>
            <person name="English A."/>
            <person name="Wang M."/>
            <person name="Skinner E."/>
            <person name="Han Y."/>
            <person name="Muzny D.M."/>
            <person name="Worley K.C."/>
            <person name="Gibbs R.A."/>
        </authorList>
    </citation>
    <scope>NUCLEOTIDE SEQUENCE</scope>
</reference>
<evidence type="ECO:0000256" key="1">
    <source>
        <dbReference type="ARBA" id="ARBA00023054"/>
    </source>
</evidence>
<dbReference type="GeneID" id="578979"/>
<dbReference type="InterPro" id="IPR032755">
    <property type="entry name" value="TSNAXIP1_N"/>
</dbReference>
<feature type="coiled-coil region" evidence="2">
    <location>
        <begin position="110"/>
        <end position="250"/>
    </location>
</feature>
<dbReference type="Pfam" id="PF15739">
    <property type="entry name" value="TSNAXIP1_N"/>
    <property type="match status" value="1"/>
</dbReference>
<sequence length="607" mass="68262">MSRMPQPQPNQGSRRVLPPISPSPDVYQQFLRELEEQINVELASVECAEEGHADPHRYAIYKGAFDQIIDNVSAYKPLLSAIKAEYEDCIDTIEKGQEEAFYLSGKVKALASEQTTLSLYQKRADELEQKLVLVRADNEKFKAELEKIAEIYQEREEVKRKAEEEIEEQKKKMPTMPDTMLKGMDLDECTDVERLESEISRLKVVLATLKQTKITKYSTKERKNELKTQLENKTKARDHVQEQNQQLKERCLKVRIALDALASYYKEKRFIFGPAEAVSFGLTRSGSMMSVRSQETVSTFEDDDPTKEREAELLLEYIEQFNEMFEEGRYGEAAMHAANSPKGILRNPETLHRFKSVRVKRGQKSPLLIYAESLMSSVPAIGFPPNADATLECVKSALSGDRLDIVTHWIANNWLTYSEPLGHLLYNYAQGRGQQVRGQDVVSQCLPLAQAVYTKVRAHLQAAVCMSKQGRVHAMLEYAQSVNFSRDAYLGVLVACPSLALAEVLVQPSGHSTRPVLSVGSVVSTLLKTQDHHQIGVELIDNIHHSISSGSSKLRLKDLVFHDPDTKISSWQKIIRACNDSGSYDVGLELLAAVTVLEAIKKAADSV</sequence>
<dbReference type="AlphaFoldDB" id="A0A7M7RCK3"/>
<reference evidence="5" key="2">
    <citation type="submission" date="2021-01" db="UniProtKB">
        <authorList>
            <consortium name="EnsemblMetazoa"/>
        </authorList>
    </citation>
    <scope>IDENTIFICATION</scope>
</reference>
<dbReference type="SUPFAM" id="SSF48371">
    <property type="entry name" value="ARM repeat"/>
    <property type="match status" value="1"/>
</dbReference>
<protein>
    <recommendedName>
        <fullName evidence="4">Translin-associated factor X-interacting protein 1 N-terminal domain-containing protein</fullName>
    </recommendedName>
</protein>
<dbReference type="Pfam" id="PF13838">
    <property type="entry name" value="Clathrin_H_link"/>
    <property type="match status" value="1"/>
</dbReference>
<dbReference type="Gene3D" id="1.25.40.30">
    <property type="match status" value="1"/>
</dbReference>
<dbReference type="InterPro" id="IPR017212">
    <property type="entry name" value="CLHC1"/>
</dbReference>
<name>A0A7M7RCK3_STRPU</name>
<evidence type="ECO:0000313" key="5">
    <source>
        <dbReference type="EnsemblMetazoa" id="XP_784207"/>
    </source>
</evidence>
<organism evidence="5 6">
    <name type="scientific">Strongylocentrotus purpuratus</name>
    <name type="common">Purple sea urchin</name>
    <dbReference type="NCBI Taxonomy" id="7668"/>
    <lineage>
        <taxon>Eukaryota</taxon>
        <taxon>Metazoa</taxon>
        <taxon>Echinodermata</taxon>
        <taxon>Eleutherozoa</taxon>
        <taxon>Echinozoa</taxon>
        <taxon>Echinoidea</taxon>
        <taxon>Euechinoidea</taxon>
        <taxon>Echinacea</taxon>
        <taxon>Camarodonta</taxon>
        <taxon>Echinidea</taxon>
        <taxon>Strongylocentrotidae</taxon>
        <taxon>Strongylocentrotus</taxon>
    </lineage>
</organism>
<dbReference type="EnsemblMetazoa" id="XM_779114">
    <property type="protein sequence ID" value="XP_784207"/>
    <property type="gene ID" value="LOC578979"/>
</dbReference>
<feature type="domain" description="Translin-associated factor X-interacting protein 1 N-terminal" evidence="4">
    <location>
        <begin position="35"/>
        <end position="150"/>
    </location>
</feature>
<feature type="region of interest" description="Disordered" evidence="3">
    <location>
        <begin position="1"/>
        <end position="24"/>
    </location>
</feature>
<accession>A0A7M7RCK3</accession>
<dbReference type="KEGG" id="spu:578979"/>
<dbReference type="PANTHER" id="PTHR10292">
    <property type="entry name" value="CLATHRIN HEAVY CHAIN RELATED"/>
    <property type="match status" value="1"/>
</dbReference>
<dbReference type="OrthoDB" id="2113814at2759"/>
<dbReference type="Proteomes" id="UP000007110">
    <property type="component" value="Unassembled WGS sequence"/>
</dbReference>
<dbReference type="PIRSF" id="PIRSF037469">
    <property type="entry name" value="Clathrin_H-chain-rel"/>
    <property type="match status" value="1"/>
</dbReference>
<dbReference type="InterPro" id="IPR016024">
    <property type="entry name" value="ARM-type_fold"/>
</dbReference>
<evidence type="ECO:0000259" key="4">
    <source>
        <dbReference type="Pfam" id="PF15739"/>
    </source>
</evidence>
<evidence type="ECO:0000256" key="3">
    <source>
        <dbReference type="SAM" id="MobiDB-lite"/>
    </source>
</evidence>
<dbReference type="CTD" id="130162"/>
<dbReference type="RefSeq" id="XP_784207.2">
    <property type="nucleotide sequence ID" value="XM_779114.5"/>
</dbReference>
<dbReference type="PANTHER" id="PTHR10292:SF11">
    <property type="entry name" value="CLATHRIN HEAVY CHAIN LINKER DOMAIN-CONTAINING PROTEIN 1"/>
    <property type="match status" value="1"/>
</dbReference>
<proteinExistence type="predicted"/>
<keyword evidence="1 2" id="KW-0175">Coiled coil</keyword>
<evidence type="ECO:0000256" key="2">
    <source>
        <dbReference type="SAM" id="Coils"/>
    </source>
</evidence>
<dbReference type="InterPro" id="IPR012331">
    <property type="entry name" value="Clathrin_H-chain_linker"/>
</dbReference>
<evidence type="ECO:0000313" key="6">
    <source>
        <dbReference type="Proteomes" id="UP000007110"/>
    </source>
</evidence>